<feature type="domain" description="Glycosyl hydrolase family 32 N-terminal" evidence="11">
    <location>
        <begin position="33"/>
        <end position="350"/>
    </location>
</feature>
<dbReference type="Gene3D" id="2.115.10.20">
    <property type="entry name" value="Glycosyl hydrolase domain, family 43"/>
    <property type="match status" value="1"/>
</dbReference>
<name>A0ABS2EC69_9FIRM</name>
<evidence type="ECO:0000313" key="13">
    <source>
        <dbReference type="EMBL" id="MBM6739259.1"/>
    </source>
</evidence>
<comment type="catalytic activity">
    <reaction evidence="8">
        <text>Hydrolysis of terminal non-reducing beta-D-fructofuranoside residues in beta-D-fructofuranosides.</text>
        <dbReference type="EC" id="3.2.1.26"/>
    </reaction>
</comment>
<evidence type="ECO:0000256" key="6">
    <source>
        <dbReference type="ARBA" id="ARBA00023295"/>
    </source>
</evidence>
<dbReference type="Proteomes" id="UP000716906">
    <property type="component" value="Unassembled WGS sequence"/>
</dbReference>
<feature type="region of interest" description="Disordered" evidence="10">
    <location>
        <begin position="1"/>
        <end position="20"/>
    </location>
</feature>
<evidence type="ECO:0000256" key="5">
    <source>
        <dbReference type="ARBA" id="ARBA00022801"/>
    </source>
</evidence>
<evidence type="ECO:0000256" key="3">
    <source>
        <dbReference type="ARBA" id="ARBA00012758"/>
    </source>
</evidence>
<dbReference type="Pfam" id="PF00251">
    <property type="entry name" value="Glyco_hydro_32N"/>
    <property type="match status" value="1"/>
</dbReference>
<accession>A0ABS2EC69</accession>
<evidence type="ECO:0000256" key="10">
    <source>
        <dbReference type="SAM" id="MobiDB-lite"/>
    </source>
</evidence>
<dbReference type="SMART" id="SM00640">
    <property type="entry name" value="Glyco_32"/>
    <property type="match status" value="1"/>
</dbReference>
<comment type="caution">
    <text evidence="13">The sequence shown here is derived from an EMBL/GenBank/DDBJ whole genome shotgun (WGS) entry which is preliminary data.</text>
</comment>
<dbReference type="SUPFAM" id="SSF75005">
    <property type="entry name" value="Arabinanase/levansucrase/invertase"/>
    <property type="match status" value="1"/>
</dbReference>
<feature type="compositionally biased region" description="Basic and acidic residues" evidence="10">
    <location>
        <begin position="1"/>
        <end position="16"/>
    </location>
</feature>
<dbReference type="InterPro" id="IPR023296">
    <property type="entry name" value="Glyco_hydro_beta-prop_sf"/>
</dbReference>
<evidence type="ECO:0000256" key="4">
    <source>
        <dbReference type="ARBA" id="ARBA00019623"/>
    </source>
</evidence>
<dbReference type="InterPro" id="IPR051214">
    <property type="entry name" value="GH32_Enzymes"/>
</dbReference>
<evidence type="ECO:0000256" key="1">
    <source>
        <dbReference type="ARBA" id="ARBA00004914"/>
    </source>
</evidence>
<dbReference type="InterPro" id="IPR013148">
    <property type="entry name" value="Glyco_hydro_32_N"/>
</dbReference>
<dbReference type="PANTHER" id="PTHR43101">
    <property type="entry name" value="BETA-FRUCTOSIDASE"/>
    <property type="match status" value="1"/>
</dbReference>
<keyword evidence="6 8" id="KW-0326">Glycosidase</keyword>
<dbReference type="Pfam" id="PF08244">
    <property type="entry name" value="Glyco_hydro_32C"/>
    <property type="match status" value="1"/>
</dbReference>
<sequence>MNEKTKEMMEKAREQEQSMEGTVKSCPFRTRFHIMPPVGWINDPNGLCQFQGIFHAYFQYSPLSVNGGGGFWGHCVSQDLLHWEYKEPVLTTDIPEDAGGVYSGSALVEDGRLYLFYTGNVKLPGDYDYIDAGRISTQILVESPDGQHMSQKEKVLEMKDYPADITQHVRDPKVWKEEGRYHMVLGARRRAWKEDGERRDEGGVLVYSSADMHSWSLEREIFPKQYFGYMWECPDIFSLGEGEEERKILSFSPQGLAHEKERFQNRYQSGWGFLSGGRPEETFTEWDMGFDFYAPQTFQAEDGRRILIGWAGVPDTQEEHANLSVKNGWQHCLTLPRELTLERGRVIQRPVREIFGLPWRKEDPSGGEPFRWSSRAVRLDIRDISGGSAGVLLGTPGNGLAIQADRDTVTLSYINEEGEPSACGGGRKARTGRLEEPVDRLLILVDSSIAEIFVNGGEMVFTTRLYLEKKERELKIEGSGSVTLETVE</sequence>
<feature type="domain" description="Glycosyl hydrolase family 32 C-terminal" evidence="12">
    <location>
        <begin position="440"/>
        <end position="485"/>
    </location>
</feature>
<dbReference type="EMBL" id="JACLYY010000018">
    <property type="protein sequence ID" value="MBM6739259.1"/>
    <property type="molecule type" value="Genomic_DNA"/>
</dbReference>
<protein>
    <recommendedName>
        <fullName evidence="4 8">Sucrose-6-phosphate hydrolase</fullName>
        <ecNumber evidence="3 8">3.2.1.26</ecNumber>
    </recommendedName>
    <alternativeName>
        <fullName evidence="7 9">Invertase</fullName>
    </alternativeName>
</protein>
<keyword evidence="9" id="KW-0119">Carbohydrate metabolism</keyword>
<reference evidence="13 14" key="1">
    <citation type="journal article" date="2021" name="Sci. Rep.">
        <title>The distribution of antibiotic resistance genes in chicken gut microbiota commensals.</title>
        <authorList>
            <person name="Juricova H."/>
            <person name="Matiasovicova J."/>
            <person name="Kubasova T."/>
            <person name="Cejkova D."/>
            <person name="Rychlik I."/>
        </authorList>
    </citation>
    <scope>NUCLEOTIDE SEQUENCE [LARGE SCALE GENOMIC DNA]</scope>
    <source>
        <strain evidence="13 14">An773</strain>
    </source>
</reference>
<evidence type="ECO:0000313" key="14">
    <source>
        <dbReference type="Proteomes" id="UP000716906"/>
    </source>
</evidence>
<evidence type="ECO:0000256" key="2">
    <source>
        <dbReference type="ARBA" id="ARBA00009902"/>
    </source>
</evidence>
<comment type="function">
    <text evidence="9">Enables the bacterium to metabolize sucrose as a sole carbon source.</text>
</comment>
<dbReference type="InterPro" id="IPR006232">
    <property type="entry name" value="Suc6P_hydrolase"/>
</dbReference>
<dbReference type="InterPro" id="IPR001362">
    <property type="entry name" value="Glyco_hydro_32"/>
</dbReference>
<keyword evidence="5 8" id="KW-0378">Hydrolase</keyword>
<evidence type="ECO:0000256" key="7">
    <source>
        <dbReference type="ARBA" id="ARBA00033367"/>
    </source>
</evidence>
<organism evidence="13 14">
    <name type="scientific">Faecalicatena fissicatena</name>
    <dbReference type="NCBI Taxonomy" id="290055"/>
    <lineage>
        <taxon>Bacteria</taxon>
        <taxon>Bacillati</taxon>
        <taxon>Bacillota</taxon>
        <taxon>Clostridia</taxon>
        <taxon>Lachnospirales</taxon>
        <taxon>Lachnospiraceae</taxon>
        <taxon>Faecalicatena</taxon>
    </lineage>
</organism>
<keyword evidence="9" id="KW-0963">Cytoplasm</keyword>
<evidence type="ECO:0000259" key="11">
    <source>
        <dbReference type="Pfam" id="PF00251"/>
    </source>
</evidence>
<gene>
    <name evidence="13" type="ORF">H7U36_14320</name>
</gene>
<dbReference type="InterPro" id="IPR013320">
    <property type="entry name" value="ConA-like_dom_sf"/>
</dbReference>
<dbReference type="RefSeq" id="WP_033124343.1">
    <property type="nucleotide sequence ID" value="NZ_JACLYY010000018.1"/>
</dbReference>
<dbReference type="Gene3D" id="2.60.120.560">
    <property type="entry name" value="Exo-inulinase, domain 1"/>
    <property type="match status" value="1"/>
</dbReference>
<dbReference type="GO" id="GO:0016787">
    <property type="term" value="F:hydrolase activity"/>
    <property type="evidence" value="ECO:0007669"/>
    <property type="project" value="UniProtKB-KW"/>
</dbReference>
<dbReference type="PROSITE" id="PS00609">
    <property type="entry name" value="GLYCOSYL_HYDROL_F32"/>
    <property type="match status" value="1"/>
</dbReference>
<evidence type="ECO:0000256" key="9">
    <source>
        <dbReference type="RuleBase" id="RU365015"/>
    </source>
</evidence>
<proteinExistence type="inferred from homology"/>
<comment type="pathway">
    <text evidence="1 9">Glycan biosynthesis; sucrose metabolism.</text>
</comment>
<dbReference type="InterPro" id="IPR013189">
    <property type="entry name" value="Glyco_hydro_32_C"/>
</dbReference>
<comment type="similarity">
    <text evidence="2 8">Belongs to the glycosyl hydrolase 32 family.</text>
</comment>
<dbReference type="EC" id="3.2.1.26" evidence="3 8"/>
<dbReference type="CDD" id="cd18623">
    <property type="entry name" value="GH32_ScrB-like"/>
    <property type="match status" value="1"/>
</dbReference>
<dbReference type="PANTHER" id="PTHR43101:SF1">
    <property type="entry name" value="BETA-FRUCTOSIDASE"/>
    <property type="match status" value="1"/>
</dbReference>
<keyword evidence="14" id="KW-1185">Reference proteome</keyword>
<comment type="subcellular location">
    <subcellularLocation>
        <location evidence="9">Cytoplasm</location>
    </subcellularLocation>
</comment>
<dbReference type="InterPro" id="IPR018053">
    <property type="entry name" value="Glyco_hydro_32_AS"/>
</dbReference>
<dbReference type="SUPFAM" id="SSF49899">
    <property type="entry name" value="Concanavalin A-like lectins/glucanases"/>
    <property type="match status" value="1"/>
</dbReference>
<evidence type="ECO:0000259" key="12">
    <source>
        <dbReference type="Pfam" id="PF08244"/>
    </source>
</evidence>
<evidence type="ECO:0000256" key="8">
    <source>
        <dbReference type="RuleBase" id="RU362110"/>
    </source>
</evidence>
<dbReference type="NCBIfam" id="TIGR01322">
    <property type="entry name" value="scrB_fam"/>
    <property type="match status" value="1"/>
</dbReference>